<dbReference type="SUPFAM" id="SSF49899">
    <property type="entry name" value="Concanavalin A-like lectins/glucanases"/>
    <property type="match status" value="1"/>
</dbReference>
<proteinExistence type="predicted"/>
<comment type="caution">
    <text evidence="3">The sequence shown here is derived from an EMBL/GenBank/DDBJ whole genome shotgun (WGS) entry which is preliminary data.</text>
</comment>
<feature type="region of interest" description="Disordered" evidence="1">
    <location>
        <begin position="248"/>
        <end position="277"/>
    </location>
</feature>
<evidence type="ECO:0000256" key="1">
    <source>
        <dbReference type="SAM" id="MobiDB-lite"/>
    </source>
</evidence>
<evidence type="ECO:0000313" key="4">
    <source>
        <dbReference type="Proteomes" id="UP000295793"/>
    </source>
</evidence>
<dbReference type="Proteomes" id="UP000295793">
    <property type="component" value="Unassembled WGS sequence"/>
</dbReference>
<evidence type="ECO:0000256" key="2">
    <source>
        <dbReference type="SAM" id="SignalP"/>
    </source>
</evidence>
<keyword evidence="2" id="KW-0732">Signal</keyword>
<reference evidence="3 4" key="1">
    <citation type="submission" date="2019-03" db="EMBL/GenBank/DDBJ databases">
        <title>Genomic Encyclopedia of Archaeal and Bacterial Type Strains, Phase II (KMG-II): from individual species to whole genera.</title>
        <authorList>
            <person name="Goeker M."/>
        </authorList>
    </citation>
    <scope>NUCLEOTIDE SEQUENCE [LARGE SCALE GENOMIC DNA]</scope>
    <source>
        <strain evidence="3 4">DSM 15388</strain>
    </source>
</reference>
<gene>
    <name evidence="3" type="ORF">BCF53_1273</name>
</gene>
<dbReference type="RefSeq" id="WP_132703981.1">
    <property type="nucleotide sequence ID" value="NZ_SLZR01000027.1"/>
</dbReference>
<dbReference type="InterPro" id="IPR013320">
    <property type="entry name" value="ConA-like_dom_sf"/>
</dbReference>
<feature type="chain" id="PRO_5020613155" evidence="2">
    <location>
        <begin position="19"/>
        <end position="277"/>
    </location>
</feature>
<sequence length="277" mass="29951">MKLTKTTILLLSSLLVFGCNDSSDDDTETETTDTTETTETTETTYSQSALIADNDSSDTGELRYKMDSALSAATLSLSLMYASDEDETAKITLFGSSAANDHRLAEILIDSDDAPSGEGYVGISLKGNQTVSGTNEDDIYLTEVAADTWVDISLTWDISTLTYYVTIDGTQYASQTTHILDIDDDNIFGEVTSEVYETSEDASYFSVRISTDSGTASSTTPLYIDDINLTSAETEILSDDFEGYETNYALGTGDDENDPYHSNSYSATVSDAQNATE</sequence>
<feature type="signal peptide" evidence="2">
    <location>
        <begin position="1"/>
        <end position="18"/>
    </location>
</feature>
<feature type="region of interest" description="Disordered" evidence="1">
    <location>
        <begin position="22"/>
        <end position="48"/>
    </location>
</feature>
<organism evidence="3 4">
    <name type="scientific">Reinekea marinisedimentorum</name>
    <dbReference type="NCBI Taxonomy" id="230495"/>
    <lineage>
        <taxon>Bacteria</taxon>
        <taxon>Pseudomonadati</taxon>
        <taxon>Pseudomonadota</taxon>
        <taxon>Gammaproteobacteria</taxon>
        <taxon>Oceanospirillales</taxon>
        <taxon>Saccharospirillaceae</taxon>
        <taxon>Reinekea</taxon>
    </lineage>
</organism>
<feature type="compositionally biased region" description="Acidic residues" evidence="1">
    <location>
        <begin position="22"/>
        <end position="33"/>
    </location>
</feature>
<keyword evidence="4" id="KW-1185">Reference proteome</keyword>
<protein>
    <submittedName>
        <fullName evidence="3">Uncharacterized protein</fullName>
    </submittedName>
</protein>
<evidence type="ECO:0000313" key="3">
    <source>
        <dbReference type="EMBL" id="TCS36122.1"/>
    </source>
</evidence>
<name>A0A4R3HSW6_9GAMM</name>
<dbReference type="PROSITE" id="PS51257">
    <property type="entry name" value="PROKAR_LIPOPROTEIN"/>
    <property type="match status" value="1"/>
</dbReference>
<feature type="compositionally biased region" description="Polar residues" evidence="1">
    <location>
        <begin position="260"/>
        <end position="277"/>
    </location>
</feature>
<accession>A0A4R3HSW6</accession>
<feature type="compositionally biased region" description="Low complexity" evidence="1">
    <location>
        <begin position="34"/>
        <end position="44"/>
    </location>
</feature>
<dbReference type="AlphaFoldDB" id="A0A4R3HSW6"/>
<dbReference type="OrthoDB" id="9796530at2"/>
<dbReference type="EMBL" id="SLZR01000027">
    <property type="protein sequence ID" value="TCS36122.1"/>
    <property type="molecule type" value="Genomic_DNA"/>
</dbReference>